<keyword evidence="3" id="KW-1185">Reference proteome</keyword>
<name>A0A4R6QR17_9BURK</name>
<proteinExistence type="predicted"/>
<dbReference type="PANTHER" id="PTHR37946:SF1">
    <property type="entry name" value="SLL1969 PROTEIN"/>
    <property type="match status" value="1"/>
</dbReference>
<comment type="caution">
    <text evidence="2">The sequence shown here is derived from an EMBL/GenBank/DDBJ whole genome shotgun (WGS) entry which is preliminary data.</text>
</comment>
<dbReference type="SUPFAM" id="SSF53474">
    <property type="entry name" value="alpha/beta-Hydrolases"/>
    <property type="match status" value="1"/>
</dbReference>
<dbReference type="GO" id="GO:0016788">
    <property type="term" value="F:hydrolase activity, acting on ester bonds"/>
    <property type="evidence" value="ECO:0007669"/>
    <property type="project" value="InterPro"/>
</dbReference>
<reference evidence="2 3" key="1">
    <citation type="submission" date="2019-03" db="EMBL/GenBank/DDBJ databases">
        <title>Genomic Encyclopedia of Type Strains, Phase IV (KMG-IV): sequencing the most valuable type-strain genomes for metagenomic binning, comparative biology and taxonomic classification.</title>
        <authorList>
            <person name="Goeker M."/>
        </authorList>
    </citation>
    <scope>NUCLEOTIDE SEQUENCE [LARGE SCALE GENOMIC DNA]</scope>
    <source>
        <strain evidence="2 3">DSM 16998</strain>
    </source>
</reference>
<dbReference type="Proteomes" id="UP000295361">
    <property type="component" value="Unassembled WGS sequence"/>
</dbReference>
<dbReference type="InterPro" id="IPR012908">
    <property type="entry name" value="PGAP1-ab_dom-like"/>
</dbReference>
<accession>A0A4R6QR17</accession>
<protein>
    <submittedName>
        <fullName evidence="2">PGAP1-like protein</fullName>
    </submittedName>
</protein>
<organism evidence="2 3">
    <name type="scientific">Roseateles toxinivorans</name>
    <dbReference type="NCBI Taxonomy" id="270368"/>
    <lineage>
        <taxon>Bacteria</taxon>
        <taxon>Pseudomonadati</taxon>
        <taxon>Pseudomonadota</taxon>
        <taxon>Betaproteobacteria</taxon>
        <taxon>Burkholderiales</taxon>
        <taxon>Sphaerotilaceae</taxon>
        <taxon>Roseateles</taxon>
    </lineage>
</organism>
<dbReference type="Pfam" id="PF07819">
    <property type="entry name" value="PGAP1"/>
    <property type="match status" value="1"/>
</dbReference>
<sequence>MVKMMSKKRSTVSDLRGGLRLLVDSVSGMTGIVEAMHSRITRVARPVGPVAERPTRGITGLVYRSIQGTNRLVGKGLDGALALAEAGLQASLREVPEDQRMPRRDALVAALNGVMGDHLVASGNPLAIQMQLRPQLPPAGGRVLLLIHGLCMNDLQWSRKGHDHGQALAESLGYAAVYARYNTGQHISINGRDLAAQLEQLLGSWPEPVSELAIIGHSMGGLVARSALHQALEAGMAWPRVLHKLVLLGSPHHGAPLERGGNWLHRGLGVSSYAAPLTRLSGLRSAGITDLRHGNLLDGDWDDDTRFVQADQRSSLPLPAGMACYALAGSLSPRTDRAGAHDWLGDGLVPVASALGQHADASRDLRIPASHQWVARGVNHLDLLSDKGVYRRLRQWLAE</sequence>
<dbReference type="RefSeq" id="WP_243748099.1">
    <property type="nucleotide sequence ID" value="NZ_SNXS01000001.1"/>
</dbReference>
<evidence type="ECO:0000259" key="1">
    <source>
        <dbReference type="Pfam" id="PF07819"/>
    </source>
</evidence>
<feature type="domain" description="GPI inositol-deacylase PGAP1-like alpha/beta" evidence="1">
    <location>
        <begin position="140"/>
        <end position="308"/>
    </location>
</feature>
<dbReference type="AlphaFoldDB" id="A0A4R6QR17"/>
<dbReference type="PANTHER" id="PTHR37946">
    <property type="entry name" value="SLL1969 PROTEIN"/>
    <property type="match status" value="1"/>
</dbReference>
<evidence type="ECO:0000313" key="3">
    <source>
        <dbReference type="Proteomes" id="UP000295361"/>
    </source>
</evidence>
<dbReference type="InterPro" id="IPR029058">
    <property type="entry name" value="AB_hydrolase_fold"/>
</dbReference>
<gene>
    <name evidence="2" type="ORF">DES47_10166</name>
</gene>
<dbReference type="InParanoid" id="A0A4R6QR17"/>
<dbReference type="Gene3D" id="3.40.50.1820">
    <property type="entry name" value="alpha/beta hydrolase"/>
    <property type="match status" value="1"/>
</dbReference>
<evidence type="ECO:0000313" key="2">
    <source>
        <dbReference type="EMBL" id="TDP74020.1"/>
    </source>
</evidence>
<dbReference type="EMBL" id="SNXS01000001">
    <property type="protein sequence ID" value="TDP74020.1"/>
    <property type="molecule type" value="Genomic_DNA"/>
</dbReference>